<dbReference type="NCBIfam" id="TIGR02832">
    <property type="entry name" value="spo_yunB"/>
    <property type="match status" value="1"/>
</dbReference>
<reference evidence="2 3" key="1">
    <citation type="journal article" date="2010" name="Int. J. Syst. Evol. Microbiol.">
        <title>Bacillus horneckiae sp. nov., isolated from a spacecraft-assembly clean room.</title>
        <authorList>
            <person name="Vaishampayan P."/>
            <person name="Probst A."/>
            <person name="Krishnamurthi S."/>
            <person name="Ghosh S."/>
            <person name="Osman S."/>
            <person name="McDowall A."/>
            <person name="Ruckmani A."/>
            <person name="Mayilraj S."/>
            <person name="Venkateswaran K."/>
        </authorList>
    </citation>
    <scope>NUCLEOTIDE SEQUENCE [LARGE SCALE GENOMIC DNA]</scope>
    <source>
        <strain evidence="3">1PO1SC</strain>
    </source>
</reference>
<evidence type="ECO:0000313" key="3">
    <source>
        <dbReference type="Proteomes" id="UP000233343"/>
    </source>
</evidence>
<gene>
    <name evidence="2" type="primary">yunB</name>
    <name evidence="2" type="ORF">CWS20_19275</name>
</gene>
<sequence length="274" mass="30600">MKLVLFSLYNHILYKGRKTFVNKRRLRQAIKGPLPLRYVLLITFFIFILLTLSGLLLINKNIEPMLMEIAETQARQFSAQAINEAIATEISNVDVRDLIIKHDDGDSASYSTNPQIYNRVISATTSSVQEYLNLVESGNVDQLKALKNDELIDFDASSSEGGMIYAIPLGMATKITLFSSLGPKVPIRFEFLGDVISSIDTKVIETGVNNTFLEIYIVINVRMKVIIPLMERNIETANSVKIGDIFLQGNVPQYYHGGGNGQSEENPLIIPKGR</sequence>
<keyword evidence="3" id="KW-1185">Reference proteome</keyword>
<keyword evidence="1" id="KW-1133">Transmembrane helix</keyword>
<dbReference type="EMBL" id="PISD01000046">
    <property type="protein sequence ID" value="PKG27303.1"/>
    <property type="molecule type" value="Genomic_DNA"/>
</dbReference>
<evidence type="ECO:0000313" key="2">
    <source>
        <dbReference type="EMBL" id="PKG27303.1"/>
    </source>
</evidence>
<organism evidence="2 3">
    <name type="scientific">Cytobacillus horneckiae</name>
    <dbReference type="NCBI Taxonomy" id="549687"/>
    <lineage>
        <taxon>Bacteria</taxon>
        <taxon>Bacillati</taxon>
        <taxon>Bacillota</taxon>
        <taxon>Bacilli</taxon>
        <taxon>Bacillales</taxon>
        <taxon>Bacillaceae</taxon>
        <taxon>Cytobacillus</taxon>
    </lineage>
</organism>
<protein>
    <submittedName>
        <fullName evidence="2">Sporulation protein YunB</fullName>
    </submittedName>
</protein>
<feature type="transmembrane region" description="Helical" evidence="1">
    <location>
        <begin position="38"/>
        <end position="58"/>
    </location>
</feature>
<dbReference type="PIRSF" id="PIRSF021383">
    <property type="entry name" value="YunB"/>
    <property type="match status" value="1"/>
</dbReference>
<name>A0A2N0ZCR6_9BACI</name>
<dbReference type="Proteomes" id="UP000233343">
    <property type="component" value="Unassembled WGS sequence"/>
</dbReference>
<dbReference type="Pfam" id="PF09560">
    <property type="entry name" value="Spore_YunB"/>
    <property type="match status" value="1"/>
</dbReference>
<evidence type="ECO:0000256" key="1">
    <source>
        <dbReference type="SAM" id="Phobius"/>
    </source>
</evidence>
<comment type="caution">
    <text evidence="2">The sequence shown here is derived from an EMBL/GenBank/DDBJ whole genome shotgun (WGS) entry which is preliminary data.</text>
</comment>
<proteinExistence type="predicted"/>
<keyword evidence="1" id="KW-0472">Membrane</keyword>
<keyword evidence="1" id="KW-0812">Transmembrane</keyword>
<dbReference type="InterPro" id="IPR014197">
    <property type="entry name" value="Sporulation_prot_YunB"/>
</dbReference>
<accession>A0A2N0ZCR6</accession>
<dbReference type="AlphaFoldDB" id="A0A2N0ZCR6"/>